<dbReference type="PANTHER" id="PTHR32089">
    <property type="entry name" value="METHYL-ACCEPTING CHEMOTAXIS PROTEIN MCPB"/>
    <property type="match status" value="1"/>
</dbReference>
<evidence type="ECO:0000256" key="4">
    <source>
        <dbReference type="ARBA" id="ARBA00022692"/>
    </source>
</evidence>
<evidence type="ECO:0000256" key="1">
    <source>
        <dbReference type="ARBA" id="ARBA00004651"/>
    </source>
</evidence>
<dbReference type="InterPro" id="IPR033479">
    <property type="entry name" value="dCache_1"/>
</dbReference>
<dbReference type="InterPro" id="IPR004089">
    <property type="entry name" value="MCPsignal_dom"/>
</dbReference>
<keyword evidence="2" id="KW-1003">Cell membrane</keyword>
<evidence type="ECO:0000256" key="3">
    <source>
        <dbReference type="ARBA" id="ARBA00022500"/>
    </source>
</evidence>
<dbReference type="RefSeq" id="WP_343760304.1">
    <property type="nucleotide sequence ID" value="NZ_BAAACG010000008.1"/>
</dbReference>
<dbReference type="PROSITE" id="PS50885">
    <property type="entry name" value="HAMP"/>
    <property type="match status" value="1"/>
</dbReference>
<evidence type="ECO:0000256" key="10">
    <source>
        <dbReference type="SAM" id="Coils"/>
    </source>
</evidence>
<feature type="domain" description="HAMP" evidence="13">
    <location>
        <begin position="345"/>
        <end position="400"/>
    </location>
</feature>
<accession>A0ABP3UP95</accession>
<evidence type="ECO:0000259" key="13">
    <source>
        <dbReference type="PROSITE" id="PS50885"/>
    </source>
</evidence>
<dbReference type="SMART" id="SM00283">
    <property type="entry name" value="MA"/>
    <property type="match status" value="1"/>
</dbReference>
<evidence type="ECO:0000259" key="12">
    <source>
        <dbReference type="PROSITE" id="PS50111"/>
    </source>
</evidence>
<comment type="caution">
    <text evidence="14">The sequence shown here is derived from an EMBL/GenBank/DDBJ whole genome shotgun (WGS) entry which is preliminary data.</text>
</comment>
<keyword evidence="6 11" id="KW-0472">Membrane</keyword>
<comment type="similarity">
    <text evidence="8">Belongs to the methyl-accepting chemotaxis (MCP) protein family.</text>
</comment>
<gene>
    <name evidence="14" type="ORF">GCM10008906_14210</name>
</gene>
<dbReference type="InterPro" id="IPR003660">
    <property type="entry name" value="HAMP_dom"/>
</dbReference>
<dbReference type="SUPFAM" id="SSF58104">
    <property type="entry name" value="Methyl-accepting chemotaxis protein (MCP) signaling domain"/>
    <property type="match status" value="1"/>
</dbReference>
<keyword evidence="10" id="KW-0175">Coiled coil</keyword>
<sequence length="708" mass="79241">MKNLKNKGKINLNSISVKFILAIIIITIVSSVSLVSVILFKNSKTIEKEAKDKLKYLVQSKSQIIENKLNKAENITNTLKELVVSKVGDSSKIDQKYIEGIKKDIDPFIKNIAENQSDAKSAYVYFNPELTGKGNNIYYLDGDQDGKVTKQDELHADFFKEKNDNNAWWFESVENKNGIWTKPHQWKTETGQTYKIMTYNKPVYMNNKLIAVVGTEYRFNDIEKMVQSINVYDTGYAYILDEKLNFLVHKVHKNNENIKDVKNGELKFIYDKLKKSDNLTEEYKSTVTNRKSIAVYKKMSNGWYFGATVSNEEVLKEVSKLTKLIITILVIFIIIAVAAAYIIGTFITKPLKESFKYIDYMAKGDFTIKISDKLMTRKDEVGELLKSLMIMRDSIKELMIDIKKASNEVGQLSSSLASTSEETSASSLEISSTVEEIAKGAGKQAEDAQKSLEIASTLNHTLRDLSKSTKNMLEVTSKGEKENLSGKESIKQLKNKNKFTNKSILEISEAIKRLNEKSKDIGNILSTINSISEQTSLLSLNASIEAARAGKAGRGFSVVAEEIRKLAEQTNDSTNEISNIIEGIKKENINTNDIMKEVKETFKDQNTSISSVDKSFNNISEVMDDISVKVDGARRVVKAVNEGTDKIIDSINNISSVSEETAAATEQASASTEEQTAAIEEVANSAEKLSGLSENMENKISKFKLDKK</sequence>
<evidence type="ECO:0000256" key="5">
    <source>
        <dbReference type="ARBA" id="ARBA00022989"/>
    </source>
</evidence>
<evidence type="ECO:0000313" key="15">
    <source>
        <dbReference type="Proteomes" id="UP001501510"/>
    </source>
</evidence>
<evidence type="ECO:0000313" key="14">
    <source>
        <dbReference type="EMBL" id="GAA0737721.1"/>
    </source>
</evidence>
<evidence type="ECO:0000256" key="6">
    <source>
        <dbReference type="ARBA" id="ARBA00023136"/>
    </source>
</evidence>
<name>A0ABP3UP95_9CLOT</name>
<keyword evidence="5 11" id="KW-1133">Transmembrane helix</keyword>
<dbReference type="CDD" id="cd12912">
    <property type="entry name" value="PDC2_MCP_like"/>
    <property type="match status" value="1"/>
</dbReference>
<keyword evidence="4 11" id="KW-0812">Transmembrane</keyword>
<evidence type="ECO:0000256" key="11">
    <source>
        <dbReference type="SAM" id="Phobius"/>
    </source>
</evidence>
<dbReference type="Gene3D" id="1.10.287.950">
    <property type="entry name" value="Methyl-accepting chemotaxis protein"/>
    <property type="match status" value="1"/>
</dbReference>
<feature type="transmembrane region" description="Helical" evidence="11">
    <location>
        <begin position="324"/>
        <end position="347"/>
    </location>
</feature>
<dbReference type="Pfam" id="PF02743">
    <property type="entry name" value="dCache_1"/>
    <property type="match status" value="1"/>
</dbReference>
<keyword evidence="3" id="KW-0145">Chemotaxis</keyword>
<keyword evidence="7 9" id="KW-0807">Transducer</keyword>
<evidence type="ECO:0000256" key="9">
    <source>
        <dbReference type="PROSITE-ProRule" id="PRU00284"/>
    </source>
</evidence>
<reference evidence="15" key="1">
    <citation type="journal article" date="2019" name="Int. J. Syst. Evol. Microbiol.">
        <title>The Global Catalogue of Microorganisms (GCM) 10K type strain sequencing project: providing services to taxonomists for standard genome sequencing and annotation.</title>
        <authorList>
            <consortium name="The Broad Institute Genomics Platform"/>
            <consortium name="The Broad Institute Genome Sequencing Center for Infectious Disease"/>
            <person name="Wu L."/>
            <person name="Ma J."/>
        </authorList>
    </citation>
    <scope>NUCLEOTIDE SEQUENCE [LARGE SCALE GENOMIC DNA]</scope>
    <source>
        <strain evidence="15">JCM 1407</strain>
    </source>
</reference>
<evidence type="ECO:0000256" key="8">
    <source>
        <dbReference type="ARBA" id="ARBA00029447"/>
    </source>
</evidence>
<protein>
    <submittedName>
        <fullName evidence="14">Methyl-accepting chemotaxis protein</fullName>
    </submittedName>
</protein>
<comment type="subcellular location">
    <subcellularLocation>
        <location evidence="1">Cell membrane</location>
        <topology evidence="1">Multi-pass membrane protein</topology>
    </subcellularLocation>
</comment>
<evidence type="ECO:0000256" key="7">
    <source>
        <dbReference type="ARBA" id="ARBA00023224"/>
    </source>
</evidence>
<dbReference type="CDD" id="cd11386">
    <property type="entry name" value="MCP_signal"/>
    <property type="match status" value="1"/>
</dbReference>
<proteinExistence type="inferred from homology"/>
<feature type="transmembrane region" description="Helical" evidence="11">
    <location>
        <begin position="20"/>
        <end position="40"/>
    </location>
</feature>
<dbReference type="EMBL" id="BAAACG010000008">
    <property type="protein sequence ID" value="GAA0737721.1"/>
    <property type="molecule type" value="Genomic_DNA"/>
</dbReference>
<feature type="domain" description="Methyl-accepting transducer" evidence="12">
    <location>
        <begin position="419"/>
        <end position="676"/>
    </location>
</feature>
<keyword evidence="15" id="KW-1185">Reference proteome</keyword>
<evidence type="ECO:0000256" key="2">
    <source>
        <dbReference type="ARBA" id="ARBA00022475"/>
    </source>
</evidence>
<dbReference type="CDD" id="cd12913">
    <property type="entry name" value="PDC1_MCP_like"/>
    <property type="match status" value="1"/>
</dbReference>
<dbReference type="PANTHER" id="PTHR32089:SF112">
    <property type="entry name" value="LYSOZYME-LIKE PROTEIN-RELATED"/>
    <property type="match status" value="1"/>
</dbReference>
<organism evidence="14 15">
    <name type="scientific">Clostridium oceanicum</name>
    <dbReference type="NCBI Taxonomy" id="1543"/>
    <lineage>
        <taxon>Bacteria</taxon>
        <taxon>Bacillati</taxon>
        <taxon>Bacillota</taxon>
        <taxon>Clostridia</taxon>
        <taxon>Eubacteriales</taxon>
        <taxon>Clostridiaceae</taxon>
        <taxon>Clostridium</taxon>
    </lineage>
</organism>
<dbReference type="Gene3D" id="3.30.450.20">
    <property type="entry name" value="PAS domain"/>
    <property type="match status" value="1"/>
</dbReference>
<feature type="coiled-coil region" evidence="10">
    <location>
        <begin position="388"/>
        <end position="415"/>
    </location>
</feature>
<dbReference type="Pfam" id="PF00015">
    <property type="entry name" value="MCPsignal"/>
    <property type="match status" value="1"/>
</dbReference>
<dbReference type="CDD" id="cd06225">
    <property type="entry name" value="HAMP"/>
    <property type="match status" value="1"/>
</dbReference>
<dbReference type="PROSITE" id="PS50111">
    <property type="entry name" value="CHEMOTAXIS_TRANSDUC_2"/>
    <property type="match status" value="1"/>
</dbReference>
<dbReference type="Proteomes" id="UP001501510">
    <property type="component" value="Unassembled WGS sequence"/>
</dbReference>